<protein>
    <recommendedName>
        <fullName evidence="4">Peptidase MA-like domain-containing protein</fullName>
    </recommendedName>
</protein>
<dbReference type="EMBL" id="BMNI01000002">
    <property type="protein sequence ID" value="GGO87299.1"/>
    <property type="molecule type" value="Genomic_DNA"/>
</dbReference>
<reference evidence="3" key="1">
    <citation type="journal article" date="2019" name="Int. J. Syst. Evol. Microbiol.">
        <title>The Global Catalogue of Microorganisms (GCM) 10K type strain sequencing project: providing services to taxonomists for standard genome sequencing and annotation.</title>
        <authorList>
            <consortium name="The Broad Institute Genomics Platform"/>
            <consortium name="The Broad Institute Genome Sequencing Center for Infectious Disease"/>
            <person name="Wu L."/>
            <person name="Ma J."/>
        </authorList>
    </citation>
    <scope>NUCLEOTIDE SEQUENCE [LARGE SCALE GENOMIC DNA]</scope>
    <source>
        <strain evidence="3">CGMCC 4.7371</strain>
    </source>
</reference>
<evidence type="ECO:0000313" key="3">
    <source>
        <dbReference type="Proteomes" id="UP000655410"/>
    </source>
</evidence>
<dbReference type="Proteomes" id="UP000655410">
    <property type="component" value="Unassembled WGS sequence"/>
</dbReference>
<accession>A0ABQ2N9T2</accession>
<sequence length="392" mass="40921">MLLRPATLVAVAAAVAGCSSPAPVAPSAPPTLREGAAVMAVAELGSALVQHRTTGEPAVDDAVAGARALGVTVEAVRFVDEDPAVTATLPRGRFAAVADVAWRVDGFDRASAHAEVTVLLEQRDGATHVVGFGGGSRPDPLWLSGHLAVRRTPGVVVAGADASIVDRTVPLARRAVAEVGAVLGHPVRMVVEIPVTSAGLDRELGADEGRYAAIAAVTTYVGKDAGPRTPVHVFVNPQVFGGLSPSGAQLVMTHETTHLATDAVHAKSPLWLLEGYADHVALRDTTLPLTRTAGQIGAQVRKEGVPKELPAATAFDAHASHLGAVYEAAWRICEVLAAERGEATLLELYRRTAAGEPVGGVLHALYGFGEEELTRRWQDDLRRIAALPHRGR</sequence>
<comment type="caution">
    <text evidence="2">The sequence shown here is derived from an EMBL/GenBank/DDBJ whole genome shotgun (WGS) entry which is preliminary data.</text>
</comment>
<evidence type="ECO:0000313" key="2">
    <source>
        <dbReference type="EMBL" id="GGO87299.1"/>
    </source>
</evidence>
<name>A0ABQ2N9T2_9ACTN</name>
<organism evidence="2 3">
    <name type="scientific">Nocardioides phosphati</name>
    <dbReference type="NCBI Taxonomy" id="1867775"/>
    <lineage>
        <taxon>Bacteria</taxon>
        <taxon>Bacillati</taxon>
        <taxon>Actinomycetota</taxon>
        <taxon>Actinomycetes</taxon>
        <taxon>Propionibacteriales</taxon>
        <taxon>Nocardioidaceae</taxon>
        <taxon>Nocardioides</taxon>
    </lineage>
</organism>
<gene>
    <name evidence="2" type="ORF">GCM10011584_11570</name>
</gene>
<keyword evidence="3" id="KW-1185">Reference proteome</keyword>
<evidence type="ECO:0000256" key="1">
    <source>
        <dbReference type="SAM" id="SignalP"/>
    </source>
</evidence>
<dbReference type="PROSITE" id="PS51257">
    <property type="entry name" value="PROKAR_LIPOPROTEIN"/>
    <property type="match status" value="1"/>
</dbReference>
<evidence type="ECO:0008006" key="4">
    <source>
        <dbReference type="Google" id="ProtNLM"/>
    </source>
</evidence>
<feature type="chain" id="PRO_5045236517" description="Peptidase MA-like domain-containing protein" evidence="1">
    <location>
        <begin position="25"/>
        <end position="392"/>
    </location>
</feature>
<keyword evidence="1" id="KW-0732">Signal</keyword>
<proteinExistence type="predicted"/>
<feature type="signal peptide" evidence="1">
    <location>
        <begin position="1"/>
        <end position="24"/>
    </location>
</feature>